<protein>
    <recommendedName>
        <fullName evidence="2">T20D4.11-like domain-containing protein</fullName>
    </recommendedName>
</protein>
<feature type="domain" description="T20D4.11-like" evidence="2">
    <location>
        <begin position="69"/>
        <end position="217"/>
    </location>
</feature>
<dbReference type="PANTHER" id="PTHR33964:SF1">
    <property type="entry name" value="RE45066P"/>
    <property type="match status" value="1"/>
</dbReference>
<accession>A0A1D1W835</accession>
<name>A0A1D1W835_RAMVA</name>
<dbReference type="InterPro" id="IPR002542">
    <property type="entry name" value="T20D4.11-like_dom"/>
</dbReference>
<evidence type="ECO:0000256" key="1">
    <source>
        <dbReference type="SAM" id="SignalP"/>
    </source>
</evidence>
<proteinExistence type="predicted"/>
<dbReference type="Pfam" id="PF01579">
    <property type="entry name" value="DUF19"/>
    <property type="match status" value="1"/>
</dbReference>
<feature type="chain" id="PRO_5008899298" description="T20D4.11-like domain-containing protein" evidence="1">
    <location>
        <begin position="20"/>
        <end position="244"/>
    </location>
</feature>
<keyword evidence="1" id="KW-0732">Signal</keyword>
<evidence type="ECO:0000259" key="2">
    <source>
        <dbReference type="Pfam" id="PF01579"/>
    </source>
</evidence>
<gene>
    <name evidence="3" type="primary">RvY_19062-1</name>
    <name evidence="3" type="synonym">RvY_19062.1</name>
    <name evidence="3" type="ORF">RvY_19062</name>
</gene>
<dbReference type="OrthoDB" id="10051804at2759"/>
<dbReference type="AlphaFoldDB" id="A0A1D1W835"/>
<keyword evidence="4" id="KW-1185">Reference proteome</keyword>
<feature type="signal peptide" evidence="1">
    <location>
        <begin position="1"/>
        <end position="19"/>
    </location>
</feature>
<organism evidence="3 4">
    <name type="scientific">Ramazzottius varieornatus</name>
    <name type="common">Water bear</name>
    <name type="synonym">Tardigrade</name>
    <dbReference type="NCBI Taxonomy" id="947166"/>
    <lineage>
        <taxon>Eukaryota</taxon>
        <taxon>Metazoa</taxon>
        <taxon>Ecdysozoa</taxon>
        <taxon>Tardigrada</taxon>
        <taxon>Eutardigrada</taxon>
        <taxon>Parachela</taxon>
        <taxon>Hypsibioidea</taxon>
        <taxon>Ramazzottiidae</taxon>
        <taxon>Ramazzottius</taxon>
    </lineage>
</organism>
<dbReference type="Proteomes" id="UP000186922">
    <property type="component" value="Unassembled WGS sequence"/>
</dbReference>
<dbReference type="EMBL" id="BDGG01000023">
    <property type="protein sequence ID" value="GAV09547.1"/>
    <property type="molecule type" value="Genomic_DNA"/>
</dbReference>
<dbReference type="PANTHER" id="PTHR33964">
    <property type="entry name" value="RE45066P-RELATED"/>
    <property type="match status" value="1"/>
</dbReference>
<reference evidence="3 4" key="1">
    <citation type="journal article" date="2016" name="Nat. Commun.">
        <title>Extremotolerant tardigrade genome and improved radiotolerance of human cultured cells by tardigrade-unique protein.</title>
        <authorList>
            <person name="Hashimoto T."/>
            <person name="Horikawa D.D."/>
            <person name="Saito Y."/>
            <person name="Kuwahara H."/>
            <person name="Kozuka-Hata H."/>
            <person name="Shin-I T."/>
            <person name="Minakuchi Y."/>
            <person name="Ohishi K."/>
            <person name="Motoyama A."/>
            <person name="Aizu T."/>
            <person name="Enomoto A."/>
            <person name="Kondo K."/>
            <person name="Tanaka S."/>
            <person name="Hara Y."/>
            <person name="Koshikawa S."/>
            <person name="Sagara H."/>
            <person name="Miura T."/>
            <person name="Yokobori S."/>
            <person name="Miyagawa K."/>
            <person name="Suzuki Y."/>
            <person name="Kubo T."/>
            <person name="Oyama M."/>
            <person name="Kohara Y."/>
            <person name="Fujiyama A."/>
            <person name="Arakawa K."/>
            <person name="Katayama T."/>
            <person name="Toyoda A."/>
            <person name="Kunieda T."/>
        </authorList>
    </citation>
    <scope>NUCLEOTIDE SEQUENCE [LARGE SCALE GENOMIC DNA]</scope>
    <source>
        <strain evidence="3 4">YOKOZUNA-1</strain>
    </source>
</reference>
<comment type="caution">
    <text evidence="3">The sequence shown here is derived from an EMBL/GenBank/DDBJ whole genome shotgun (WGS) entry which is preliminary data.</text>
</comment>
<evidence type="ECO:0000313" key="4">
    <source>
        <dbReference type="Proteomes" id="UP000186922"/>
    </source>
</evidence>
<evidence type="ECO:0000313" key="3">
    <source>
        <dbReference type="EMBL" id="GAV09547.1"/>
    </source>
</evidence>
<sequence length="244" mass="27557">MHAFGIIASVLFFAGYCSGRAINDYYDPNMIGRGEEEAVVADVDFNMPQTSPPVEEEIPDSCDDFPPASCIRHFQPLPRNLARDPFALRNEKEFTAVCEAYKQSLQCFMDYSSRCLSNRPESRMFITQMLALLNQCENPQIIQDSLAALECGRRMSSVHERCMRETRFIPQLKNLSSARLIQGEPDSLRDLCCGMRYHKNCYMDQVEERCGAAAYASNQRLEGVIMSGFNCDSVSVTDCPALRP</sequence>